<proteinExistence type="predicted"/>
<organism evidence="2 3">
    <name type="scientific">Methanobrevibacter thaueri</name>
    <dbReference type="NCBI Taxonomy" id="190975"/>
    <lineage>
        <taxon>Archaea</taxon>
        <taxon>Methanobacteriati</taxon>
        <taxon>Methanobacteriota</taxon>
        <taxon>Methanomada group</taxon>
        <taxon>Methanobacteria</taxon>
        <taxon>Methanobacteriales</taxon>
        <taxon>Methanobacteriaceae</taxon>
        <taxon>Methanobrevibacter</taxon>
    </lineage>
</organism>
<name>A0A315XP11_9EURY</name>
<accession>A0A315XP11</accession>
<feature type="domain" description="DUF6891" evidence="1">
    <location>
        <begin position="56"/>
        <end position="174"/>
    </location>
</feature>
<comment type="caution">
    <text evidence="2">The sequence shown here is derived from an EMBL/GenBank/DDBJ whole genome shotgun (WGS) entry which is preliminary data.</text>
</comment>
<dbReference type="Pfam" id="PF21831">
    <property type="entry name" value="DUF6891"/>
    <property type="match status" value="1"/>
</dbReference>
<reference evidence="2 3" key="1">
    <citation type="submission" date="2017-03" db="EMBL/GenBank/DDBJ databases">
        <title>Genome sequence of Methanobrevibacter thaueri.</title>
        <authorList>
            <person name="Poehlein A."/>
            <person name="Seedorf H."/>
            <person name="Daniel R."/>
        </authorList>
    </citation>
    <scope>NUCLEOTIDE SEQUENCE [LARGE SCALE GENOMIC DNA]</scope>
    <source>
        <strain evidence="2 3">DSM 11995</strain>
    </source>
</reference>
<dbReference type="EMBL" id="MZGS01000014">
    <property type="protein sequence ID" value="PWB88147.1"/>
    <property type="molecule type" value="Genomic_DNA"/>
</dbReference>
<protein>
    <recommendedName>
        <fullName evidence="1">DUF6891 domain-containing protein</fullName>
    </recommendedName>
</protein>
<dbReference type="RefSeq" id="WP_116591361.1">
    <property type="nucleotide sequence ID" value="NZ_MZGS01000014.1"/>
</dbReference>
<dbReference type="AlphaFoldDB" id="A0A315XP11"/>
<evidence type="ECO:0000259" key="1">
    <source>
        <dbReference type="Pfam" id="PF21831"/>
    </source>
</evidence>
<dbReference type="Proteomes" id="UP000251717">
    <property type="component" value="Unassembled WGS sequence"/>
</dbReference>
<sequence length="197" mass="22865">MDEDLVDEIEYLIELLTKSGFFSLDEIMEILDDQFIEEEIDFSGYDISLNDFSNENFSKLENAFRKLSKEGIVAIHNCGFDIEEGVSDAFELEVHLTNNKFKADGFCFYTFEDVEEAVFDGKLKITFGDFENDEAKALEIGKTISRYLKEENFTIDWDESVNNQIEINPFIWDKSYDGDKEYEIEGAYEVFTANQVL</sequence>
<gene>
    <name evidence="2" type="ORF">MBBTH_02910</name>
</gene>
<evidence type="ECO:0000313" key="2">
    <source>
        <dbReference type="EMBL" id="PWB88147.1"/>
    </source>
</evidence>
<keyword evidence="3" id="KW-1185">Reference proteome</keyword>
<evidence type="ECO:0000313" key="3">
    <source>
        <dbReference type="Proteomes" id="UP000251717"/>
    </source>
</evidence>
<dbReference type="OrthoDB" id="75761at2157"/>
<dbReference type="InterPro" id="IPR054186">
    <property type="entry name" value="DUF6891"/>
</dbReference>